<evidence type="ECO:0000256" key="2">
    <source>
        <dbReference type="ARBA" id="ARBA00023136"/>
    </source>
</evidence>
<evidence type="ECO:0000259" key="3">
    <source>
        <dbReference type="Pfam" id="PF23263"/>
    </source>
</evidence>
<dbReference type="EMBL" id="OC916980">
    <property type="protein sequence ID" value="CAD7645778.1"/>
    <property type="molecule type" value="Genomic_DNA"/>
</dbReference>
<gene>
    <name evidence="4" type="ORF">ONB1V03_LOCUS5380</name>
</gene>
<dbReference type="EMBL" id="CAJPVJ010002155">
    <property type="protein sequence ID" value="CAG2165842.1"/>
    <property type="molecule type" value="Genomic_DNA"/>
</dbReference>
<sequence length="109" mass="12333">MTCKISKWRVLPSESLFMYTGKTYDDYNIENFVPNLIPPDISKASKQAQLLCGESLECLYDFITTGSATVANHTKCIIEEFNKIVKGPMTIKCQDDGKWNNTEPTKCLD</sequence>
<keyword evidence="5" id="KW-1185">Reference proteome</keyword>
<keyword evidence="2" id="KW-0472">Membrane</keyword>
<dbReference type="OrthoDB" id="10050617at2759"/>
<organism evidence="4">
    <name type="scientific">Oppiella nova</name>
    <dbReference type="NCBI Taxonomy" id="334625"/>
    <lineage>
        <taxon>Eukaryota</taxon>
        <taxon>Metazoa</taxon>
        <taxon>Ecdysozoa</taxon>
        <taxon>Arthropoda</taxon>
        <taxon>Chelicerata</taxon>
        <taxon>Arachnida</taxon>
        <taxon>Acari</taxon>
        <taxon>Acariformes</taxon>
        <taxon>Sarcoptiformes</taxon>
        <taxon>Oribatida</taxon>
        <taxon>Brachypylina</taxon>
        <taxon>Oppioidea</taxon>
        <taxon>Oppiidae</taxon>
        <taxon>Oppiella</taxon>
    </lineage>
</organism>
<protein>
    <recommendedName>
        <fullName evidence="3">Mucin-4-like C8-3 domain-containing protein</fullName>
    </recommendedName>
</protein>
<dbReference type="AlphaFoldDB" id="A0A7R9LQ27"/>
<evidence type="ECO:0000313" key="4">
    <source>
        <dbReference type="EMBL" id="CAD7645778.1"/>
    </source>
</evidence>
<dbReference type="Proteomes" id="UP000728032">
    <property type="component" value="Unassembled WGS sequence"/>
</dbReference>
<name>A0A7R9LQ27_9ACAR</name>
<proteinExistence type="predicted"/>
<feature type="domain" description="Mucin-4-like C8-3" evidence="3">
    <location>
        <begin position="45"/>
        <end position="86"/>
    </location>
</feature>
<dbReference type="InterPro" id="IPR056619">
    <property type="entry name" value="C8-3_MUC4"/>
</dbReference>
<evidence type="ECO:0000313" key="5">
    <source>
        <dbReference type="Proteomes" id="UP000728032"/>
    </source>
</evidence>
<accession>A0A7R9LQ27</accession>
<reference evidence="4" key="1">
    <citation type="submission" date="2020-11" db="EMBL/GenBank/DDBJ databases">
        <authorList>
            <person name="Tran Van P."/>
        </authorList>
    </citation>
    <scope>NUCLEOTIDE SEQUENCE</scope>
</reference>
<comment type="subcellular location">
    <subcellularLocation>
        <location evidence="1">Membrane</location>
    </subcellularLocation>
</comment>
<dbReference type="GO" id="GO:0016020">
    <property type="term" value="C:membrane"/>
    <property type="evidence" value="ECO:0007669"/>
    <property type="project" value="UniProtKB-SubCell"/>
</dbReference>
<dbReference type="Pfam" id="PF23263">
    <property type="entry name" value="C8-3_MUC4"/>
    <property type="match status" value="1"/>
</dbReference>
<evidence type="ECO:0000256" key="1">
    <source>
        <dbReference type="ARBA" id="ARBA00004370"/>
    </source>
</evidence>